<name>A0ABQ2QTM3_9GAMM</name>
<dbReference type="PANTHER" id="PTHR34300:SF1">
    <property type="entry name" value="QUEUOSINE PRECURSOR TRANSPORTER"/>
    <property type="match status" value="1"/>
</dbReference>
<dbReference type="PANTHER" id="PTHR34300">
    <property type="entry name" value="QUEUOSINE PRECURSOR TRANSPORTER-RELATED"/>
    <property type="match status" value="1"/>
</dbReference>
<keyword evidence="1" id="KW-1003">Cell membrane</keyword>
<keyword evidence="3" id="KW-1185">Reference proteome</keyword>
<dbReference type="RefSeq" id="WP_188958189.1">
    <property type="nucleotide sequence ID" value="NZ_BMQW01000010.1"/>
</dbReference>
<keyword evidence="1" id="KW-0472">Membrane</keyword>
<feature type="transmembrane region" description="Helical" evidence="1">
    <location>
        <begin position="43"/>
        <end position="64"/>
    </location>
</feature>
<keyword evidence="1" id="KW-0813">Transport</keyword>
<feature type="transmembrane region" description="Helical" evidence="1">
    <location>
        <begin position="111"/>
        <end position="131"/>
    </location>
</feature>
<comment type="caution">
    <text evidence="2">The sequence shown here is derived from an EMBL/GenBank/DDBJ whole genome shotgun (WGS) entry which is preliminary data.</text>
</comment>
<feature type="transmembrane region" description="Helical" evidence="1">
    <location>
        <begin position="71"/>
        <end position="91"/>
    </location>
</feature>
<keyword evidence="1" id="KW-0812">Transmembrane</keyword>
<dbReference type="NCBIfam" id="TIGR00697">
    <property type="entry name" value="queuosine precursor transporter"/>
    <property type="match status" value="1"/>
</dbReference>
<dbReference type="EMBL" id="BMQW01000010">
    <property type="protein sequence ID" value="GGP96482.1"/>
    <property type="molecule type" value="Genomic_DNA"/>
</dbReference>
<gene>
    <name evidence="2" type="ORF">GCM10009410_33080</name>
</gene>
<keyword evidence="1" id="KW-1133">Transmembrane helix</keyword>
<dbReference type="NCBIfam" id="NF008406">
    <property type="entry name" value="PRK11212.1"/>
    <property type="match status" value="1"/>
</dbReference>
<dbReference type="Proteomes" id="UP000654004">
    <property type="component" value="Unassembled WGS sequence"/>
</dbReference>
<comment type="function">
    <text evidence="1">Involved in the import of queuosine (Q) precursors, required for Q precursor salvage.</text>
</comment>
<feature type="transmembrane region" description="Helical" evidence="1">
    <location>
        <begin position="138"/>
        <end position="165"/>
    </location>
</feature>
<accession>A0ABQ2QTM3</accession>
<evidence type="ECO:0000256" key="1">
    <source>
        <dbReference type="HAMAP-Rule" id="MF_02088"/>
    </source>
</evidence>
<keyword evidence="1" id="KW-0997">Cell inner membrane</keyword>
<evidence type="ECO:0000313" key="2">
    <source>
        <dbReference type="EMBL" id="GGP96482.1"/>
    </source>
</evidence>
<feature type="transmembrane region" description="Helical" evidence="1">
    <location>
        <begin position="185"/>
        <end position="205"/>
    </location>
</feature>
<organism evidence="2 3">
    <name type="scientific">Shewanella ulleungensis</name>
    <dbReference type="NCBI Taxonomy" id="2282699"/>
    <lineage>
        <taxon>Bacteria</taxon>
        <taxon>Pseudomonadati</taxon>
        <taxon>Pseudomonadota</taxon>
        <taxon>Gammaproteobacteria</taxon>
        <taxon>Alteromonadales</taxon>
        <taxon>Shewanellaceae</taxon>
        <taxon>Shewanella</taxon>
    </lineage>
</organism>
<dbReference type="HAMAP" id="MF_02088">
    <property type="entry name" value="Q_prec_transport"/>
    <property type="match status" value="1"/>
</dbReference>
<feature type="transmembrane region" description="Helical" evidence="1">
    <location>
        <begin position="12"/>
        <end position="31"/>
    </location>
</feature>
<sequence>MLQLSQAKYRRALMLLVSFHILIICASNYLVQLPFQLFSYHTTWGAFSFPFVYLATDLTVRIFGQQAARSIILKAMIPALLVSYVVGVLFHQGQLQTFSALAEWNSFVFRIAFASFVAYLIGQLMDITVFAKLRRAKAWWVAPAASTLIGNFVDTLVFFSVAFYASSDMFMATHWPEIATVDYGFKLIVSLGLFLPAYGVLLKVLQDKILFDSPINNEHVIIEVNK</sequence>
<proteinExistence type="inferred from homology"/>
<evidence type="ECO:0000313" key="3">
    <source>
        <dbReference type="Proteomes" id="UP000654004"/>
    </source>
</evidence>
<dbReference type="Pfam" id="PF02592">
    <property type="entry name" value="Vut_1"/>
    <property type="match status" value="1"/>
</dbReference>
<reference evidence="3" key="1">
    <citation type="journal article" date="2019" name="Int. J. Syst. Evol. Microbiol.">
        <title>The Global Catalogue of Microorganisms (GCM) 10K type strain sequencing project: providing services to taxonomists for standard genome sequencing and annotation.</title>
        <authorList>
            <consortium name="The Broad Institute Genomics Platform"/>
            <consortium name="The Broad Institute Genome Sequencing Center for Infectious Disease"/>
            <person name="Wu L."/>
            <person name="Ma J."/>
        </authorList>
    </citation>
    <scope>NUCLEOTIDE SEQUENCE [LARGE SCALE GENOMIC DNA]</scope>
    <source>
        <strain evidence="3">JCM 32305</strain>
    </source>
</reference>
<dbReference type="InterPro" id="IPR003744">
    <property type="entry name" value="YhhQ"/>
</dbReference>
<protein>
    <recommendedName>
        <fullName evidence="1">Probable queuosine precursor transporter</fullName>
        <shortName evidence="1">Q precursor transporter</shortName>
    </recommendedName>
</protein>
<comment type="similarity">
    <text evidence="1">Belongs to the vitamin uptake transporter (VUT/ECF) (TC 2.A.88) family. Q precursor transporter subfamily.</text>
</comment>
<comment type="subcellular location">
    <subcellularLocation>
        <location evidence="1">Cell inner membrane</location>
        <topology evidence="1">Multi-pass membrane protein</topology>
    </subcellularLocation>
</comment>